<gene>
    <name evidence="1" type="ORF">PILCRDRAFT_821369</name>
</gene>
<sequence length="75" mass="8599">MDGLRTRSLKTSVAIGTENSRLFVIWIPPTIFTTTDTRVAEATGWRAYLKLAWEDEPFQVDRDRDDDVSQLPGDR</sequence>
<name>A0A0C3FR38_PILCF</name>
<accession>A0A0C3FR38</accession>
<dbReference type="EMBL" id="KN832998">
    <property type="protein sequence ID" value="KIM81591.1"/>
    <property type="molecule type" value="Genomic_DNA"/>
</dbReference>
<reference evidence="2" key="2">
    <citation type="submission" date="2015-01" db="EMBL/GenBank/DDBJ databases">
        <title>Evolutionary Origins and Diversification of the Mycorrhizal Mutualists.</title>
        <authorList>
            <consortium name="DOE Joint Genome Institute"/>
            <consortium name="Mycorrhizal Genomics Consortium"/>
            <person name="Kohler A."/>
            <person name="Kuo A."/>
            <person name="Nagy L.G."/>
            <person name="Floudas D."/>
            <person name="Copeland A."/>
            <person name="Barry K.W."/>
            <person name="Cichocki N."/>
            <person name="Veneault-Fourrey C."/>
            <person name="LaButti K."/>
            <person name="Lindquist E.A."/>
            <person name="Lipzen A."/>
            <person name="Lundell T."/>
            <person name="Morin E."/>
            <person name="Murat C."/>
            <person name="Riley R."/>
            <person name="Ohm R."/>
            <person name="Sun H."/>
            <person name="Tunlid A."/>
            <person name="Henrissat B."/>
            <person name="Grigoriev I.V."/>
            <person name="Hibbett D.S."/>
            <person name="Martin F."/>
        </authorList>
    </citation>
    <scope>NUCLEOTIDE SEQUENCE [LARGE SCALE GENOMIC DNA]</scope>
    <source>
        <strain evidence="2">F 1598</strain>
    </source>
</reference>
<dbReference type="InParanoid" id="A0A0C3FR38"/>
<proteinExistence type="predicted"/>
<dbReference type="HOGENOM" id="CLU_2671927_0_0_1"/>
<organism evidence="1 2">
    <name type="scientific">Piloderma croceum (strain F 1598)</name>
    <dbReference type="NCBI Taxonomy" id="765440"/>
    <lineage>
        <taxon>Eukaryota</taxon>
        <taxon>Fungi</taxon>
        <taxon>Dikarya</taxon>
        <taxon>Basidiomycota</taxon>
        <taxon>Agaricomycotina</taxon>
        <taxon>Agaricomycetes</taxon>
        <taxon>Agaricomycetidae</taxon>
        <taxon>Atheliales</taxon>
        <taxon>Atheliaceae</taxon>
        <taxon>Piloderma</taxon>
    </lineage>
</organism>
<evidence type="ECO:0000313" key="1">
    <source>
        <dbReference type="EMBL" id="KIM81591.1"/>
    </source>
</evidence>
<reference evidence="1 2" key="1">
    <citation type="submission" date="2014-04" db="EMBL/GenBank/DDBJ databases">
        <authorList>
            <consortium name="DOE Joint Genome Institute"/>
            <person name="Kuo A."/>
            <person name="Tarkka M."/>
            <person name="Buscot F."/>
            <person name="Kohler A."/>
            <person name="Nagy L.G."/>
            <person name="Floudas D."/>
            <person name="Copeland A."/>
            <person name="Barry K.W."/>
            <person name="Cichocki N."/>
            <person name="Veneault-Fourrey C."/>
            <person name="LaButti K."/>
            <person name="Lindquist E.A."/>
            <person name="Lipzen A."/>
            <person name="Lundell T."/>
            <person name="Morin E."/>
            <person name="Murat C."/>
            <person name="Sun H."/>
            <person name="Tunlid A."/>
            <person name="Henrissat B."/>
            <person name="Grigoriev I.V."/>
            <person name="Hibbett D.S."/>
            <person name="Martin F."/>
            <person name="Nordberg H.P."/>
            <person name="Cantor M.N."/>
            <person name="Hua S.X."/>
        </authorList>
    </citation>
    <scope>NUCLEOTIDE SEQUENCE [LARGE SCALE GENOMIC DNA]</scope>
    <source>
        <strain evidence="1 2">F 1598</strain>
    </source>
</reference>
<protein>
    <submittedName>
        <fullName evidence="1">Uncharacterized protein</fullName>
    </submittedName>
</protein>
<keyword evidence="2" id="KW-1185">Reference proteome</keyword>
<evidence type="ECO:0000313" key="2">
    <source>
        <dbReference type="Proteomes" id="UP000054166"/>
    </source>
</evidence>
<dbReference type="AlphaFoldDB" id="A0A0C3FR38"/>
<dbReference type="Proteomes" id="UP000054166">
    <property type="component" value="Unassembled WGS sequence"/>
</dbReference>